<proteinExistence type="predicted"/>
<organism evidence="2 3">
    <name type="scientific">Mongoliibacter ruber</name>
    <dbReference type="NCBI Taxonomy" id="1750599"/>
    <lineage>
        <taxon>Bacteria</taxon>
        <taxon>Pseudomonadati</taxon>
        <taxon>Bacteroidota</taxon>
        <taxon>Cytophagia</taxon>
        <taxon>Cytophagales</taxon>
        <taxon>Cyclobacteriaceae</taxon>
        <taxon>Mongoliibacter</taxon>
    </lineage>
</organism>
<protein>
    <recommendedName>
        <fullName evidence="4">DKNYY family protein</fullName>
    </recommendedName>
</protein>
<gene>
    <name evidence="2" type="ORF">CLW00_11371</name>
</gene>
<sequence>MKTAFFIASCLTSFISFGWAQGDFSYQPAYRENIILDQDIVTGGYYVDPSKNIEGHPYFESRNFENGEIEINGLVYREVPLLYDIWNDEILTFQPVHKKKILVRADKVQSFAIGEDQPKRFIRIPENPGYNFHKNGIYELVKKGEVSLLAKHYKQTKDKRDVSKFSDVFYEKRDYFLKKDTELQLIRTKKQAREFLNLDKKAFREVFKGQRISFRNERERYLSKLVDHYNGKQP</sequence>
<evidence type="ECO:0008006" key="4">
    <source>
        <dbReference type="Google" id="ProtNLM"/>
    </source>
</evidence>
<dbReference type="OrthoDB" id="655382at2"/>
<evidence type="ECO:0000256" key="1">
    <source>
        <dbReference type="SAM" id="SignalP"/>
    </source>
</evidence>
<keyword evidence="3" id="KW-1185">Reference proteome</keyword>
<dbReference type="AlphaFoldDB" id="A0A2T0WF73"/>
<keyword evidence="1" id="KW-0732">Signal</keyword>
<dbReference type="RefSeq" id="WP_106135139.1">
    <property type="nucleotide sequence ID" value="NZ_PVTR01000013.1"/>
</dbReference>
<evidence type="ECO:0000313" key="3">
    <source>
        <dbReference type="Proteomes" id="UP000238157"/>
    </source>
</evidence>
<accession>A0A2T0WF73</accession>
<comment type="caution">
    <text evidence="2">The sequence shown here is derived from an EMBL/GenBank/DDBJ whole genome shotgun (WGS) entry which is preliminary data.</text>
</comment>
<name>A0A2T0WF73_9BACT</name>
<feature type="signal peptide" evidence="1">
    <location>
        <begin position="1"/>
        <end position="20"/>
    </location>
</feature>
<dbReference type="Proteomes" id="UP000238157">
    <property type="component" value="Unassembled WGS sequence"/>
</dbReference>
<feature type="chain" id="PRO_5015648980" description="DKNYY family protein" evidence="1">
    <location>
        <begin position="21"/>
        <end position="234"/>
    </location>
</feature>
<evidence type="ECO:0000313" key="2">
    <source>
        <dbReference type="EMBL" id="PRY85322.1"/>
    </source>
</evidence>
<dbReference type="EMBL" id="PVTR01000013">
    <property type="protein sequence ID" value="PRY85322.1"/>
    <property type="molecule type" value="Genomic_DNA"/>
</dbReference>
<reference evidence="2 3" key="1">
    <citation type="submission" date="2018-03" db="EMBL/GenBank/DDBJ databases">
        <title>Genomic Encyclopedia of Archaeal and Bacterial Type Strains, Phase II (KMG-II): from individual species to whole genera.</title>
        <authorList>
            <person name="Goeker M."/>
        </authorList>
    </citation>
    <scope>NUCLEOTIDE SEQUENCE [LARGE SCALE GENOMIC DNA]</scope>
    <source>
        <strain evidence="2 3">DSM 27929</strain>
    </source>
</reference>